<keyword evidence="6 10" id="KW-1133">Transmembrane helix</keyword>
<evidence type="ECO:0000256" key="7">
    <source>
        <dbReference type="ARBA" id="ARBA00023136"/>
    </source>
</evidence>
<evidence type="ECO:0000313" key="14">
    <source>
        <dbReference type="Proteomes" id="UP000054937"/>
    </source>
</evidence>
<comment type="caution">
    <text evidence="13">The sequence shown here is derived from an EMBL/GenBank/DDBJ whole genome shotgun (WGS) entry which is preliminary data.</text>
</comment>
<evidence type="ECO:0000256" key="8">
    <source>
        <dbReference type="PROSITE-ProRule" id="PRU00339"/>
    </source>
</evidence>
<feature type="transmembrane region" description="Helical" evidence="10">
    <location>
        <begin position="163"/>
        <end position="184"/>
    </location>
</feature>
<comment type="similarity">
    <text evidence="2">Belongs to the YIP1 family.</text>
</comment>
<keyword evidence="5 8" id="KW-0802">TPR repeat</keyword>
<dbReference type="OrthoDB" id="411251at2759"/>
<dbReference type="InParanoid" id="A0A0V0QVB2"/>
<comment type="similarity">
    <text evidence="9">Belongs to the EMC2 family.</text>
</comment>
<sequence>MYGGFSTDQNQNIDPNNGMAQIHNQQKIEDNVAGYQINTLDEPVSDTIMRDLKVIAYKLKYVLRPKMREEGGKELRNWDLWGPLLLCLLLALTLGIHSKSDTDQKFGVIFLIVWLGAFIVTLNAQILGGKILLLQSVCVLGYCIFPINIAAIGIAIFKNFLPFIVKFALVIAAFLWSSFEYIILEEIFYAGLEIGTEQTIRLSSKCLNALKAKFPSSDKVDRMEALFNEAYKNDDISTRILTQKIQTNLIDSESKKRYISTFRRDGDTQQFIEKMNDYLYHNSSDGEAWMELADVYLENMSYNKALFCYEELLILFPKKFFYMMKIAEIYYTLGGIQNLITAKQYYSFILNKDSTCYRGLWGLIQTCRKIQQIKSDPKTQELLELCLEALKGHYKNKNSAHIIKNIDWKNYLKN</sequence>
<evidence type="ECO:0000313" key="13">
    <source>
        <dbReference type="EMBL" id="KRX06118.1"/>
    </source>
</evidence>
<dbReference type="Pfam" id="PF22890">
    <property type="entry name" value="TPR_EMC2"/>
    <property type="match status" value="1"/>
</dbReference>
<feature type="transmembrane region" description="Helical" evidence="10">
    <location>
        <begin position="108"/>
        <end position="126"/>
    </location>
</feature>
<evidence type="ECO:0000256" key="3">
    <source>
        <dbReference type="ARBA" id="ARBA00022692"/>
    </source>
</evidence>
<evidence type="ECO:0000256" key="10">
    <source>
        <dbReference type="SAM" id="Phobius"/>
    </source>
</evidence>
<feature type="repeat" description="TPR" evidence="8">
    <location>
        <begin position="286"/>
        <end position="319"/>
    </location>
</feature>
<dbReference type="InterPro" id="IPR039856">
    <property type="entry name" value="EMC2-like"/>
</dbReference>
<accession>A0A0V0QVB2</accession>
<evidence type="ECO:0000256" key="4">
    <source>
        <dbReference type="ARBA" id="ARBA00022737"/>
    </source>
</evidence>
<feature type="transmembrane region" description="Helical" evidence="10">
    <location>
        <begin position="132"/>
        <end position="156"/>
    </location>
</feature>
<keyword evidence="7 9" id="KW-0472">Membrane</keyword>
<dbReference type="PROSITE" id="PS50005">
    <property type="entry name" value="TPR"/>
    <property type="match status" value="1"/>
</dbReference>
<dbReference type="InterPro" id="IPR055217">
    <property type="entry name" value="TPR_EMC2"/>
</dbReference>
<name>A0A0V0QVB2_PSEPJ</name>
<dbReference type="EMBL" id="LDAU01000101">
    <property type="protein sequence ID" value="KRX06118.1"/>
    <property type="molecule type" value="Genomic_DNA"/>
</dbReference>
<dbReference type="Gene3D" id="1.25.40.10">
    <property type="entry name" value="Tetratricopeptide repeat domain"/>
    <property type="match status" value="1"/>
</dbReference>
<evidence type="ECO:0000259" key="12">
    <source>
        <dbReference type="Pfam" id="PF22890"/>
    </source>
</evidence>
<dbReference type="PANTHER" id="PTHR12760">
    <property type="entry name" value="TETRATRICOPEPTIDE REPEAT PROTEIN"/>
    <property type="match status" value="1"/>
</dbReference>
<dbReference type="Pfam" id="PF04893">
    <property type="entry name" value="Yip1"/>
    <property type="match status" value="1"/>
</dbReference>
<protein>
    <recommendedName>
        <fullName evidence="9">ER membrane protein complex subunit 2</fullName>
    </recommendedName>
</protein>
<proteinExistence type="inferred from homology"/>
<dbReference type="SUPFAM" id="SSF48452">
    <property type="entry name" value="TPR-like"/>
    <property type="match status" value="1"/>
</dbReference>
<gene>
    <name evidence="13" type="ORF">PPERSA_09730</name>
</gene>
<comment type="subcellular location">
    <subcellularLocation>
        <location evidence="9">Endoplasmic reticulum membrane</location>
        <topology evidence="9">Peripheral membrane protein</topology>
        <orientation evidence="9">Cytoplasmic side</orientation>
    </subcellularLocation>
    <subcellularLocation>
        <location evidence="1">Membrane</location>
        <topology evidence="1">Multi-pass membrane protein</topology>
    </subcellularLocation>
</comment>
<dbReference type="InterPro" id="IPR006977">
    <property type="entry name" value="Yip1_dom"/>
</dbReference>
<evidence type="ECO:0000259" key="11">
    <source>
        <dbReference type="Pfam" id="PF04893"/>
    </source>
</evidence>
<comment type="subunit">
    <text evidence="9">Component of the ER membrane protein complex (EMC).</text>
</comment>
<dbReference type="Proteomes" id="UP000054937">
    <property type="component" value="Unassembled WGS sequence"/>
</dbReference>
<evidence type="ECO:0000256" key="2">
    <source>
        <dbReference type="ARBA" id="ARBA00010596"/>
    </source>
</evidence>
<dbReference type="InterPro" id="IPR019734">
    <property type="entry name" value="TPR_rpt"/>
</dbReference>
<comment type="function">
    <text evidence="9">Part of the endoplasmic reticulum membrane protein complex (EMC) that enables the energy-independent insertion into endoplasmic reticulum membranes of newly synthesized membrane proteins.</text>
</comment>
<keyword evidence="3 10" id="KW-0812">Transmembrane</keyword>
<dbReference type="GO" id="GO:0072546">
    <property type="term" value="C:EMC complex"/>
    <property type="evidence" value="ECO:0007669"/>
    <property type="project" value="UniProtKB-UniRule"/>
</dbReference>
<feature type="transmembrane region" description="Helical" evidence="10">
    <location>
        <begin position="80"/>
        <end position="96"/>
    </location>
</feature>
<keyword evidence="4" id="KW-0677">Repeat</keyword>
<evidence type="ECO:0000256" key="6">
    <source>
        <dbReference type="ARBA" id="ARBA00022989"/>
    </source>
</evidence>
<keyword evidence="9" id="KW-0256">Endoplasmic reticulum</keyword>
<evidence type="ECO:0000256" key="1">
    <source>
        <dbReference type="ARBA" id="ARBA00004141"/>
    </source>
</evidence>
<evidence type="ECO:0000256" key="9">
    <source>
        <dbReference type="RuleBase" id="RU367091"/>
    </source>
</evidence>
<keyword evidence="14" id="KW-1185">Reference proteome</keyword>
<organism evidence="13 14">
    <name type="scientific">Pseudocohnilembus persalinus</name>
    <name type="common">Ciliate</name>
    <dbReference type="NCBI Taxonomy" id="266149"/>
    <lineage>
        <taxon>Eukaryota</taxon>
        <taxon>Sar</taxon>
        <taxon>Alveolata</taxon>
        <taxon>Ciliophora</taxon>
        <taxon>Intramacronucleata</taxon>
        <taxon>Oligohymenophorea</taxon>
        <taxon>Scuticociliatia</taxon>
        <taxon>Philasterida</taxon>
        <taxon>Pseudocohnilembidae</taxon>
        <taxon>Pseudocohnilembus</taxon>
    </lineage>
</organism>
<dbReference type="InterPro" id="IPR011990">
    <property type="entry name" value="TPR-like_helical_dom_sf"/>
</dbReference>
<reference evidence="13 14" key="1">
    <citation type="journal article" date="2015" name="Sci. Rep.">
        <title>Genome of the facultative scuticociliatosis pathogen Pseudocohnilembus persalinus provides insight into its virulence through horizontal gene transfer.</title>
        <authorList>
            <person name="Xiong J."/>
            <person name="Wang G."/>
            <person name="Cheng J."/>
            <person name="Tian M."/>
            <person name="Pan X."/>
            <person name="Warren A."/>
            <person name="Jiang C."/>
            <person name="Yuan D."/>
            <person name="Miao W."/>
        </authorList>
    </citation>
    <scope>NUCLEOTIDE SEQUENCE [LARGE SCALE GENOMIC DNA]</scope>
    <source>
        <strain evidence="13">36N120E</strain>
    </source>
</reference>
<evidence type="ECO:0000256" key="5">
    <source>
        <dbReference type="ARBA" id="ARBA00022803"/>
    </source>
</evidence>
<feature type="domain" description="Yip1" evidence="11">
    <location>
        <begin position="76"/>
        <end position="179"/>
    </location>
</feature>
<dbReference type="FunCoup" id="A0A0V0QVB2">
    <property type="interactions" value="177"/>
</dbReference>
<dbReference type="AlphaFoldDB" id="A0A0V0QVB2"/>
<feature type="domain" description="EMC2 TPR-like" evidence="12">
    <location>
        <begin position="215"/>
        <end position="329"/>
    </location>
</feature>